<dbReference type="InterPro" id="IPR002893">
    <property type="entry name" value="Znf_MYND"/>
</dbReference>
<comment type="caution">
    <text evidence="6">The sequence shown here is derived from an EMBL/GenBank/DDBJ whole genome shotgun (WGS) entry which is preliminary data.</text>
</comment>
<sequence>MECAAKGARTRCLGPPVRRCARCGVVAYCSLSHQIAHWSDHKQECERLEQQMRNADMVNKFPFTFSEEATVRICEKQETRCLFLERWGLHQVGMWSYECSCGPLNISLNLSGLLMYWNLSSTFAPCTEPASPLSKQLSCWKEYYEWRSIPLDSPAAVVLQWPLTIYYALQLNATKGRNDQGNKVINIHYLGPDKELNQLASFGELLALLPQCNVHIELIGPAVPERRDGQRIELDRCAHCDDKDCKCKLTSERHSSKVTLQLHRGYYHDWFGDIVKDSCPHLIIAPNAGIAAYPSWKETIVCLAQLNLYTLFETAVTRNAQTFKIHSYSG</sequence>
<dbReference type="Gene3D" id="6.10.140.2220">
    <property type="match status" value="1"/>
</dbReference>
<keyword evidence="3" id="KW-0862">Zinc</keyword>
<evidence type="ECO:0000256" key="2">
    <source>
        <dbReference type="ARBA" id="ARBA00022771"/>
    </source>
</evidence>
<evidence type="ECO:0000313" key="7">
    <source>
        <dbReference type="Proteomes" id="UP001153076"/>
    </source>
</evidence>
<evidence type="ECO:0000256" key="4">
    <source>
        <dbReference type="PROSITE-ProRule" id="PRU00134"/>
    </source>
</evidence>
<dbReference type="SUPFAM" id="SSF144232">
    <property type="entry name" value="HIT/MYND zinc finger-like"/>
    <property type="match status" value="1"/>
</dbReference>
<reference evidence="6" key="1">
    <citation type="submission" date="2022-04" db="EMBL/GenBank/DDBJ databases">
        <title>Carnegiea gigantea Genome sequencing and assembly v2.</title>
        <authorList>
            <person name="Copetti D."/>
            <person name="Sanderson M.J."/>
            <person name="Burquez A."/>
            <person name="Wojciechowski M.F."/>
        </authorList>
    </citation>
    <scope>NUCLEOTIDE SEQUENCE</scope>
    <source>
        <strain evidence="6">SGP5-SGP5p</strain>
        <tissue evidence="6">Aerial part</tissue>
    </source>
</reference>
<dbReference type="Pfam" id="PF01753">
    <property type="entry name" value="zf-MYND"/>
    <property type="match status" value="1"/>
</dbReference>
<dbReference type="Proteomes" id="UP001153076">
    <property type="component" value="Unassembled WGS sequence"/>
</dbReference>
<dbReference type="Pfam" id="PF20179">
    <property type="entry name" value="MSS51_C"/>
    <property type="match status" value="1"/>
</dbReference>
<name>A0A9Q1JH29_9CARY</name>
<dbReference type="AlphaFoldDB" id="A0A9Q1JH29"/>
<feature type="domain" description="MYND-type" evidence="5">
    <location>
        <begin position="1"/>
        <end position="45"/>
    </location>
</feature>
<keyword evidence="2 4" id="KW-0863">Zinc-finger</keyword>
<accession>A0A9Q1JH29</accession>
<proteinExistence type="predicted"/>
<keyword evidence="1" id="KW-0479">Metal-binding</keyword>
<dbReference type="PANTHER" id="PTHR47570:SF1">
    <property type="entry name" value="ZINC ION BINDING PROTEIN"/>
    <property type="match status" value="1"/>
</dbReference>
<protein>
    <recommendedName>
        <fullName evidence="5">MYND-type domain-containing protein</fullName>
    </recommendedName>
</protein>
<dbReference type="InterPro" id="IPR046824">
    <property type="entry name" value="Mss51-like_C"/>
</dbReference>
<dbReference type="PANTHER" id="PTHR47570">
    <property type="entry name" value="ZINC ION BINDING PROTEIN"/>
    <property type="match status" value="1"/>
</dbReference>
<evidence type="ECO:0000313" key="6">
    <source>
        <dbReference type="EMBL" id="KAJ8424817.1"/>
    </source>
</evidence>
<evidence type="ECO:0000256" key="3">
    <source>
        <dbReference type="ARBA" id="ARBA00022833"/>
    </source>
</evidence>
<dbReference type="EMBL" id="JAKOGI010001596">
    <property type="protein sequence ID" value="KAJ8424817.1"/>
    <property type="molecule type" value="Genomic_DNA"/>
</dbReference>
<dbReference type="GO" id="GO:0008270">
    <property type="term" value="F:zinc ion binding"/>
    <property type="evidence" value="ECO:0007669"/>
    <property type="project" value="UniProtKB-KW"/>
</dbReference>
<dbReference type="PROSITE" id="PS50865">
    <property type="entry name" value="ZF_MYND_2"/>
    <property type="match status" value="1"/>
</dbReference>
<gene>
    <name evidence="6" type="ORF">Cgig2_013012</name>
</gene>
<keyword evidence="7" id="KW-1185">Reference proteome</keyword>
<dbReference type="OrthoDB" id="5282002at2759"/>
<evidence type="ECO:0000259" key="5">
    <source>
        <dbReference type="PROSITE" id="PS50865"/>
    </source>
</evidence>
<organism evidence="6 7">
    <name type="scientific">Carnegiea gigantea</name>
    <dbReference type="NCBI Taxonomy" id="171969"/>
    <lineage>
        <taxon>Eukaryota</taxon>
        <taxon>Viridiplantae</taxon>
        <taxon>Streptophyta</taxon>
        <taxon>Embryophyta</taxon>
        <taxon>Tracheophyta</taxon>
        <taxon>Spermatophyta</taxon>
        <taxon>Magnoliopsida</taxon>
        <taxon>eudicotyledons</taxon>
        <taxon>Gunneridae</taxon>
        <taxon>Pentapetalae</taxon>
        <taxon>Caryophyllales</taxon>
        <taxon>Cactineae</taxon>
        <taxon>Cactaceae</taxon>
        <taxon>Cactoideae</taxon>
        <taxon>Echinocereeae</taxon>
        <taxon>Carnegiea</taxon>
    </lineage>
</organism>
<evidence type="ECO:0000256" key="1">
    <source>
        <dbReference type="ARBA" id="ARBA00022723"/>
    </source>
</evidence>